<proteinExistence type="predicted"/>
<keyword evidence="1" id="KW-0472">Membrane</keyword>
<dbReference type="EMBL" id="FPHP01000003">
    <property type="protein sequence ID" value="SFV74711.1"/>
    <property type="molecule type" value="Genomic_DNA"/>
</dbReference>
<feature type="transmembrane region" description="Helical" evidence="1">
    <location>
        <begin position="56"/>
        <end position="75"/>
    </location>
</feature>
<dbReference type="PROSITE" id="PS50234">
    <property type="entry name" value="VWFA"/>
    <property type="match status" value="1"/>
</dbReference>
<dbReference type="SMART" id="SM00028">
    <property type="entry name" value="TPR"/>
    <property type="match status" value="2"/>
</dbReference>
<dbReference type="InterPro" id="IPR036465">
    <property type="entry name" value="vWFA_dom_sf"/>
</dbReference>
<feature type="transmembrane region" description="Helical" evidence="1">
    <location>
        <begin position="7"/>
        <end position="25"/>
    </location>
</feature>
<dbReference type="InterPro" id="IPR002035">
    <property type="entry name" value="VWF_A"/>
</dbReference>
<evidence type="ECO:0000259" key="2">
    <source>
        <dbReference type="PROSITE" id="PS50234"/>
    </source>
</evidence>
<dbReference type="PROSITE" id="PS50005">
    <property type="entry name" value="TPR"/>
    <property type="match status" value="1"/>
</dbReference>
<dbReference type="Gene3D" id="3.40.50.410">
    <property type="entry name" value="von Willebrand factor, type A domain"/>
    <property type="match status" value="1"/>
</dbReference>
<name>A0A1W1D244_9ZZZZ</name>
<keyword evidence="1" id="KW-1133">Transmembrane helix</keyword>
<dbReference type="CDD" id="cd00198">
    <property type="entry name" value="vWFA"/>
    <property type="match status" value="1"/>
</dbReference>
<feature type="domain" description="VWFA" evidence="2">
    <location>
        <begin position="87"/>
        <end position="131"/>
    </location>
</feature>
<dbReference type="Gene3D" id="1.25.40.10">
    <property type="entry name" value="Tetratricopeptide repeat domain"/>
    <property type="match status" value="1"/>
</dbReference>
<dbReference type="InterPro" id="IPR019734">
    <property type="entry name" value="TPR_rpt"/>
</dbReference>
<reference evidence="3" key="1">
    <citation type="submission" date="2016-10" db="EMBL/GenBank/DDBJ databases">
        <authorList>
            <person name="de Groot N.N."/>
        </authorList>
    </citation>
    <scope>NUCLEOTIDE SEQUENCE</scope>
</reference>
<accession>A0A1W1D244</accession>
<feature type="transmembrane region" description="Helical" evidence="1">
    <location>
        <begin position="262"/>
        <end position="284"/>
    </location>
</feature>
<sequence>MEFLYPNVLYFMLPPLFVLFGLWLTQEAREAKLFEYEMLERLRVYPDALSLKVRNILFFLSAVFMIVALSGPMVLKQKVIFNHTTADIVFALDISSDMADDFYKAKKIISQIIQTSDKNTRVGIIAFDDDVYLLSPLSFDHQGVLYLLQHLKSDVIFRAKKNFMKLIDSVTYNAKSKYLFVITNTQEDFSKEIALAKKKNIHLFFITPQTNIKEIQKTASSFDTSKIQQLQKYTPLFYYPLGLALLLFLIATSSLSSRWQKTFLILFLFSFPLSNAKAGIFDFIQYHKAKQAYENGQYQIAEQIYLQYAKQKDEPTLYYDLANTFYKEKKYKKAIFFYKKAYFTKEKYNAMKYANLAKSYVKLGGVENLYEAKKAYEKSLSFVKDREVKEDLEVVKRLLFQYNTKRGKKLQMIQSSSQNNQVKKEKKKDEVLQKKTAKELLQMIRNNSASHLYKIN</sequence>
<gene>
    <name evidence="3" type="ORF">MNB_SM-3-1426</name>
</gene>
<protein>
    <submittedName>
        <fullName evidence="3">TPR domain protein in aerotolerance operon</fullName>
    </submittedName>
</protein>
<dbReference type="AlphaFoldDB" id="A0A1W1D244"/>
<dbReference type="Pfam" id="PF00092">
    <property type="entry name" value="VWA"/>
    <property type="match status" value="1"/>
</dbReference>
<feature type="transmembrane region" description="Helical" evidence="1">
    <location>
        <begin position="236"/>
        <end position="256"/>
    </location>
</feature>
<dbReference type="SMART" id="SM00327">
    <property type="entry name" value="VWA"/>
    <property type="match status" value="1"/>
</dbReference>
<evidence type="ECO:0000256" key="1">
    <source>
        <dbReference type="SAM" id="Phobius"/>
    </source>
</evidence>
<evidence type="ECO:0000313" key="3">
    <source>
        <dbReference type="EMBL" id="SFV74711.1"/>
    </source>
</evidence>
<dbReference type="SUPFAM" id="SSF53300">
    <property type="entry name" value="vWA-like"/>
    <property type="match status" value="1"/>
</dbReference>
<keyword evidence="1" id="KW-0812">Transmembrane</keyword>
<dbReference type="InterPro" id="IPR011990">
    <property type="entry name" value="TPR-like_helical_dom_sf"/>
</dbReference>
<organism evidence="3">
    <name type="scientific">hydrothermal vent metagenome</name>
    <dbReference type="NCBI Taxonomy" id="652676"/>
    <lineage>
        <taxon>unclassified sequences</taxon>
        <taxon>metagenomes</taxon>
        <taxon>ecological metagenomes</taxon>
    </lineage>
</organism>
<dbReference type="SUPFAM" id="SSF48452">
    <property type="entry name" value="TPR-like"/>
    <property type="match status" value="1"/>
</dbReference>